<dbReference type="STRING" id="1246581.A0A2H9TN43"/>
<feature type="transmembrane region" description="Helical" evidence="10">
    <location>
        <begin position="91"/>
        <end position="109"/>
    </location>
</feature>
<keyword evidence="7" id="KW-0256">Endoplasmic reticulum</keyword>
<dbReference type="PANTHER" id="PTHR13205">
    <property type="entry name" value="TRANSMEMBRANE PROTEIN 15-RELATED"/>
    <property type="match status" value="1"/>
</dbReference>
<dbReference type="EMBL" id="MTSL01000075">
    <property type="protein sequence ID" value="PJF19154.1"/>
    <property type="molecule type" value="Genomic_DNA"/>
</dbReference>
<evidence type="ECO:0000256" key="5">
    <source>
        <dbReference type="ARBA" id="ARBA00022692"/>
    </source>
</evidence>
<dbReference type="PANTHER" id="PTHR13205:SF15">
    <property type="entry name" value="DOLICHOL KINASE"/>
    <property type="match status" value="1"/>
</dbReference>
<keyword evidence="4" id="KW-0808">Transferase</keyword>
<evidence type="ECO:0000256" key="2">
    <source>
        <dbReference type="ARBA" id="ARBA00010794"/>
    </source>
</evidence>
<comment type="similarity">
    <text evidence="2">Belongs to the polyprenol kinase family.</text>
</comment>
<dbReference type="InterPro" id="IPR032974">
    <property type="entry name" value="Polypren_kinase"/>
</dbReference>
<protein>
    <recommendedName>
        <fullName evidence="3">dolichol kinase</fullName>
        <ecNumber evidence="3">2.7.1.108</ecNumber>
    </recommendedName>
</protein>
<feature type="transmembrane region" description="Helical" evidence="10">
    <location>
        <begin position="121"/>
        <end position="139"/>
    </location>
</feature>
<dbReference type="GO" id="GO:0004168">
    <property type="term" value="F:dolichol kinase activity"/>
    <property type="evidence" value="ECO:0007669"/>
    <property type="project" value="UniProtKB-EC"/>
</dbReference>
<keyword evidence="12" id="KW-1185">Reference proteome</keyword>
<reference evidence="11 12" key="1">
    <citation type="submission" date="2016-10" db="EMBL/GenBank/DDBJ databases">
        <title>The genome of Paramicrosporidium saccamoebae is the missing link in understanding Cryptomycota and Microsporidia evolution.</title>
        <authorList>
            <person name="Quandt C.A."/>
            <person name="Beaudet D."/>
            <person name="Corsaro D."/>
            <person name="Michel R."/>
            <person name="Corradi N."/>
            <person name="James T."/>
        </authorList>
    </citation>
    <scope>NUCLEOTIDE SEQUENCE [LARGE SCALE GENOMIC DNA]</scope>
    <source>
        <strain evidence="11 12">KSL3</strain>
    </source>
</reference>
<evidence type="ECO:0000256" key="1">
    <source>
        <dbReference type="ARBA" id="ARBA00004477"/>
    </source>
</evidence>
<keyword evidence="9 10" id="KW-0472">Membrane</keyword>
<dbReference type="GO" id="GO:0005789">
    <property type="term" value="C:endoplasmic reticulum membrane"/>
    <property type="evidence" value="ECO:0007669"/>
    <property type="project" value="UniProtKB-SubCell"/>
</dbReference>
<evidence type="ECO:0000256" key="10">
    <source>
        <dbReference type="SAM" id="Phobius"/>
    </source>
</evidence>
<evidence type="ECO:0000256" key="9">
    <source>
        <dbReference type="ARBA" id="ARBA00023136"/>
    </source>
</evidence>
<evidence type="ECO:0000313" key="12">
    <source>
        <dbReference type="Proteomes" id="UP000240830"/>
    </source>
</evidence>
<dbReference type="Proteomes" id="UP000240830">
    <property type="component" value="Unassembled WGS sequence"/>
</dbReference>
<gene>
    <name evidence="11" type="ORF">PSACC_00992</name>
</gene>
<dbReference type="EC" id="2.7.1.108" evidence="3"/>
<proteinExistence type="inferred from homology"/>
<keyword evidence="8 10" id="KW-1133">Transmembrane helix</keyword>
<dbReference type="OrthoDB" id="377083at2759"/>
<feature type="transmembrane region" description="Helical" evidence="10">
    <location>
        <begin position="16"/>
        <end position="38"/>
    </location>
</feature>
<evidence type="ECO:0000256" key="7">
    <source>
        <dbReference type="ARBA" id="ARBA00022824"/>
    </source>
</evidence>
<evidence type="ECO:0000256" key="6">
    <source>
        <dbReference type="ARBA" id="ARBA00022777"/>
    </source>
</evidence>
<comment type="subcellular location">
    <subcellularLocation>
        <location evidence="1">Endoplasmic reticulum membrane</location>
        <topology evidence="1">Multi-pass membrane protein</topology>
    </subcellularLocation>
</comment>
<evidence type="ECO:0000256" key="3">
    <source>
        <dbReference type="ARBA" id="ARBA00012132"/>
    </source>
</evidence>
<accession>A0A2H9TN43</accession>
<evidence type="ECO:0000256" key="4">
    <source>
        <dbReference type="ARBA" id="ARBA00022679"/>
    </source>
</evidence>
<keyword evidence="6" id="KW-0418">Kinase</keyword>
<evidence type="ECO:0000256" key="8">
    <source>
        <dbReference type="ARBA" id="ARBA00022989"/>
    </source>
</evidence>
<sequence>MAVIMFIPPLIHDVDWLRFGLAMAACVFILSETFRLFCCSADSHLTRVMNTFRNGLDSGNAVLSHLWLLLGCAIPVFAVRDTWEPSAAASGILSLGILDSAAAIFGMGFGKTRWPGREKTIMGSFSGILAYVAVQYLVFSLHSLRNPATNIVPWFIQGVICAAWEAISDQNDNITLPLVAYISCALIPAVDS</sequence>
<dbReference type="GO" id="GO:0043048">
    <property type="term" value="P:dolichyl monophosphate biosynthetic process"/>
    <property type="evidence" value="ECO:0007669"/>
    <property type="project" value="TreeGrafter"/>
</dbReference>
<name>A0A2H9TN43_9FUNG</name>
<organism evidence="11 12">
    <name type="scientific">Paramicrosporidium saccamoebae</name>
    <dbReference type="NCBI Taxonomy" id="1246581"/>
    <lineage>
        <taxon>Eukaryota</taxon>
        <taxon>Fungi</taxon>
        <taxon>Fungi incertae sedis</taxon>
        <taxon>Cryptomycota</taxon>
        <taxon>Cryptomycota incertae sedis</taxon>
        <taxon>Paramicrosporidium</taxon>
    </lineage>
</organism>
<comment type="caution">
    <text evidence="11">The sequence shown here is derived from an EMBL/GenBank/DDBJ whole genome shotgun (WGS) entry which is preliminary data.</text>
</comment>
<evidence type="ECO:0000313" key="11">
    <source>
        <dbReference type="EMBL" id="PJF19154.1"/>
    </source>
</evidence>
<feature type="transmembrane region" description="Helical" evidence="10">
    <location>
        <begin position="59"/>
        <end position="79"/>
    </location>
</feature>
<keyword evidence="5 10" id="KW-0812">Transmembrane</keyword>
<dbReference type="AlphaFoldDB" id="A0A2H9TN43"/>